<organism evidence="2 3">
    <name type="scientific">Antiquaquibacter oligotrophicus</name>
    <dbReference type="NCBI Taxonomy" id="2880260"/>
    <lineage>
        <taxon>Bacteria</taxon>
        <taxon>Bacillati</taxon>
        <taxon>Actinomycetota</taxon>
        <taxon>Actinomycetes</taxon>
        <taxon>Micrococcales</taxon>
        <taxon>Microbacteriaceae</taxon>
        <taxon>Antiquaquibacter</taxon>
    </lineage>
</organism>
<evidence type="ECO:0000313" key="3">
    <source>
        <dbReference type="Proteomes" id="UP001160142"/>
    </source>
</evidence>
<dbReference type="EMBL" id="JARXVQ010000001">
    <property type="protein sequence ID" value="MDH6182390.1"/>
    <property type="molecule type" value="Genomic_DNA"/>
</dbReference>
<sequence length="194" mass="19872">MKSWIAPLARAVPAIALGIAITFSADHSATLGLIVFGIFGVVTGIAIGAFALRDETGSTRSLSLVQAALGVLLGAAALIVPGGGLPYLVFLVSAWAVTTGFLEIYLGIRSRGSAVSRDRLFLGALTVVLAIVVLVVPPDFVQEYTVDDNGYQLTASVIIVGLLGAYGAIVGVFLVIAGLSLKFATTPEPVETSA</sequence>
<feature type="transmembrane region" description="Helical" evidence="1">
    <location>
        <begin position="157"/>
        <end position="179"/>
    </location>
</feature>
<feature type="transmembrane region" description="Helical" evidence="1">
    <location>
        <begin position="31"/>
        <end position="52"/>
    </location>
</feature>
<feature type="transmembrane region" description="Helical" evidence="1">
    <location>
        <begin position="120"/>
        <end position="137"/>
    </location>
</feature>
<feature type="transmembrane region" description="Helical" evidence="1">
    <location>
        <begin position="7"/>
        <end position="25"/>
    </location>
</feature>
<gene>
    <name evidence="2" type="ORF">M2152_002572</name>
</gene>
<feature type="transmembrane region" description="Helical" evidence="1">
    <location>
        <begin position="87"/>
        <end position="108"/>
    </location>
</feature>
<name>A0ABT6KQY4_9MICO</name>
<proteinExistence type="predicted"/>
<feature type="transmembrane region" description="Helical" evidence="1">
    <location>
        <begin position="64"/>
        <end position="81"/>
    </location>
</feature>
<dbReference type="RefSeq" id="WP_322134670.1">
    <property type="nucleotide sequence ID" value="NZ_CP085036.1"/>
</dbReference>
<keyword evidence="1" id="KW-1133">Transmembrane helix</keyword>
<accession>A0ABT6KQY4</accession>
<keyword evidence="3" id="KW-1185">Reference proteome</keyword>
<evidence type="ECO:0000256" key="1">
    <source>
        <dbReference type="SAM" id="Phobius"/>
    </source>
</evidence>
<comment type="caution">
    <text evidence="2">The sequence shown here is derived from an EMBL/GenBank/DDBJ whole genome shotgun (WGS) entry which is preliminary data.</text>
</comment>
<dbReference type="Pfam" id="PF03729">
    <property type="entry name" value="DUF308"/>
    <property type="match status" value="1"/>
</dbReference>
<evidence type="ECO:0000313" key="2">
    <source>
        <dbReference type="EMBL" id="MDH6182390.1"/>
    </source>
</evidence>
<keyword evidence="1" id="KW-0472">Membrane</keyword>
<dbReference type="Proteomes" id="UP001160142">
    <property type="component" value="Unassembled WGS sequence"/>
</dbReference>
<protein>
    <submittedName>
        <fullName evidence="2">Uncharacterized membrane protein HdeD (DUF308 family)</fullName>
    </submittedName>
</protein>
<keyword evidence="1" id="KW-0812">Transmembrane</keyword>
<reference evidence="2 3" key="1">
    <citation type="submission" date="2023-04" db="EMBL/GenBank/DDBJ databases">
        <title>Genome Encyclopedia of Bacteria and Archaea VI: Functional Genomics of Type Strains.</title>
        <authorList>
            <person name="Whitman W."/>
        </authorList>
    </citation>
    <scope>NUCLEOTIDE SEQUENCE [LARGE SCALE GENOMIC DNA]</scope>
    <source>
        <strain evidence="2 3">SG_E_30_P1</strain>
    </source>
</reference>
<dbReference type="InterPro" id="IPR005325">
    <property type="entry name" value="DUF308_memb"/>
</dbReference>